<feature type="binding site" evidence="8">
    <location>
        <position position="144"/>
    </location>
    <ligand>
        <name>IMP</name>
        <dbReference type="ChEBI" id="CHEBI:58053"/>
        <note>ligand shared between dimeric partners</note>
    </ligand>
</feature>
<gene>
    <name evidence="8" type="primary">purA</name>
    <name evidence="11" type="ORF">Q4490_12120</name>
</gene>
<dbReference type="RefSeq" id="WP_303550862.1">
    <property type="nucleotide sequence ID" value="NZ_JAUOPG010000007.1"/>
</dbReference>
<comment type="similarity">
    <text evidence="8 10">Belongs to the adenylosuccinate synthetase family.</text>
</comment>
<keyword evidence="8" id="KW-0963">Cytoplasm</keyword>
<dbReference type="InterPro" id="IPR033128">
    <property type="entry name" value="Adenylosuccin_syn_Lys_AS"/>
</dbReference>
<evidence type="ECO:0000256" key="7">
    <source>
        <dbReference type="ARBA" id="ARBA00023134"/>
    </source>
</evidence>
<dbReference type="CDD" id="cd03108">
    <property type="entry name" value="AdSS"/>
    <property type="match status" value="1"/>
</dbReference>
<dbReference type="Proteomes" id="UP001169862">
    <property type="component" value="Unassembled WGS sequence"/>
</dbReference>
<dbReference type="PANTHER" id="PTHR11846">
    <property type="entry name" value="ADENYLOSUCCINATE SYNTHETASE"/>
    <property type="match status" value="1"/>
</dbReference>
<dbReference type="FunFam" id="1.10.300.10:FF:000001">
    <property type="entry name" value="Adenylosuccinate synthetase"/>
    <property type="match status" value="1"/>
</dbReference>
<feature type="binding site" description="in other chain" evidence="8">
    <location>
        <position position="304"/>
    </location>
    <ligand>
        <name>IMP</name>
        <dbReference type="ChEBI" id="CHEBI:58053"/>
        <note>ligand shared between dimeric partners</note>
    </ligand>
</feature>
<dbReference type="EMBL" id="JAUOPG010000007">
    <property type="protein sequence ID" value="MDO6454310.1"/>
    <property type="molecule type" value="Genomic_DNA"/>
</dbReference>
<dbReference type="Pfam" id="PF00709">
    <property type="entry name" value="Adenylsucc_synt"/>
    <property type="match status" value="1"/>
</dbReference>
<comment type="subunit">
    <text evidence="1 8">Homodimer.</text>
</comment>
<dbReference type="FunFam" id="3.90.170.10:FF:000001">
    <property type="entry name" value="Adenylosuccinate synthetase"/>
    <property type="match status" value="1"/>
</dbReference>
<dbReference type="GO" id="GO:0005525">
    <property type="term" value="F:GTP binding"/>
    <property type="evidence" value="ECO:0007669"/>
    <property type="project" value="UniProtKB-UniRule"/>
</dbReference>
<comment type="pathway">
    <text evidence="8 10">Purine metabolism; AMP biosynthesis via de novo pathway; AMP from IMP: step 1/2.</text>
</comment>
<feature type="active site" description="Proton acceptor" evidence="8">
    <location>
        <position position="14"/>
    </location>
</feature>
<evidence type="ECO:0000256" key="2">
    <source>
        <dbReference type="ARBA" id="ARBA00022598"/>
    </source>
</evidence>
<evidence type="ECO:0000256" key="4">
    <source>
        <dbReference type="ARBA" id="ARBA00022741"/>
    </source>
</evidence>
<evidence type="ECO:0000256" key="8">
    <source>
        <dbReference type="HAMAP-Rule" id="MF_00011"/>
    </source>
</evidence>
<dbReference type="GO" id="GO:0044208">
    <property type="term" value="P:'de novo' AMP biosynthetic process"/>
    <property type="evidence" value="ECO:0007669"/>
    <property type="project" value="UniProtKB-UniRule"/>
</dbReference>
<dbReference type="InterPro" id="IPR001114">
    <property type="entry name" value="Adenylosuccinate_synthetase"/>
</dbReference>
<evidence type="ECO:0000256" key="6">
    <source>
        <dbReference type="ARBA" id="ARBA00022842"/>
    </source>
</evidence>
<evidence type="ECO:0000256" key="9">
    <source>
        <dbReference type="PROSITE-ProRule" id="PRU10134"/>
    </source>
</evidence>
<name>A0AAW7XJR8_9GAMM</name>
<feature type="binding site" evidence="8">
    <location>
        <position position="306"/>
    </location>
    <ligand>
        <name>GTP</name>
        <dbReference type="ChEBI" id="CHEBI:37565"/>
    </ligand>
</feature>
<feature type="binding site" evidence="8">
    <location>
        <begin position="41"/>
        <end position="43"/>
    </location>
    <ligand>
        <name>GTP</name>
        <dbReference type="ChEBI" id="CHEBI:37565"/>
    </ligand>
</feature>
<dbReference type="GO" id="GO:0004019">
    <property type="term" value="F:adenylosuccinate synthase activity"/>
    <property type="evidence" value="ECO:0007669"/>
    <property type="project" value="UniProtKB-UniRule"/>
</dbReference>
<comment type="cofactor">
    <cofactor evidence="8">
        <name>Mg(2+)</name>
        <dbReference type="ChEBI" id="CHEBI:18420"/>
    </cofactor>
    <text evidence="8">Binds 1 Mg(2+) ion per subunit.</text>
</comment>
<dbReference type="SUPFAM" id="SSF52540">
    <property type="entry name" value="P-loop containing nucleoside triphosphate hydrolases"/>
    <property type="match status" value="1"/>
</dbReference>
<dbReference type="InterPro" id="IPR042110">
    <property type="entry name" value="Adenylosuccinate_synth_dom2"/>
</dbReference>
<protein>
    <recommendedName>
        <fullName evidence="8 10">Adenylosuccinate synthetase</fullName>
        <shortName evidence="8">AMPSase</shortName>
        <shortName evidence="8">AdSS</shortName>
        <ecNumber evidence="8 10">6.3.4.4</ecNumber>
    </recommendedName>
    <alternativeName>
        <fullName evidence="8">IMP--aspartate ligase</fullName>
    </alternativeName>
</protein>
<dbReference type="InterPro" id="IPR018220">
    <property type="entry name" value="Adenylosuccin_syn_GTP-bd"/>
</dbReference>
<dbReference type="SMART" id="SM00788">
    <property type="entry name" value="Adenylsucc_synt"/>
    <property type="match status" value="1"/>
</dbReference>
<feature type="binding site" description="in other chain" evidence="8">
    <location>
        <position position="130"/>
    </location>
    <ligand>
        <name>IMP</name>
        <dbReference type="ChEBI" id="CHEBI:58053"/>
        <note>ligand shared between dimeric partners</note>
    </ligand>
</feature>
<evidence type="ECO:0000256" key="3">
    <source>
        <dbReference type="ARBA" id="ARBA00022723"/>
    </source>
</evidence>
<dbReference type="InterPro" id="IPR027417">
    <property type="entry name" value="P-loop_NTPase"/>
</dbReference>
<dbReference type="NCBIfam" id="TIGR00184">
    <property type="entry name" value="purA"/>
    <property type="match status" value="1"/>
</dbReference>
<feature type="binding site" evidence="8">
    <location>
        <begin position="13"/>
        <end position="19"/>
    </location>
    <ligand>
        <name>GTP</name>
        <dbReference type="ChEBI" id="CHEBI:37565"/>
    </ligand>
</feature>
<feature type="binding site" evidence="8">
    <location>
        <begin position="332"/>
        <end position="334"/>
    </location>
    <ligand>
        <name>GTP</name>
        <dbReference type="ChEBI" id="CHEBI:37565"/>
    </ligand>
</feature>
<feature type="binding site" evidence="8">
    <location>
        <position position="14"/>
    </location>
    <ligand>
        <name>Mg(2+)</name>
        <dbReference type="ChEBI" id="CHEBI:18420"/>
    </ligand>
</feature>
<dbReference type="Gene3D" id="3.90.170.10">
    <property type="entry name" value="Adenylosuccinate Synthetase, subunit A, domain 3"/>
    <property type="match status" value="1"/>
</dbReference>
<accession>A0AAW7XJR8</accession>
<feature type="active site" evidence="9">
    <location>
        <position position="141"/>
    </location>
</feature>
<feature type="active site" description="Proton donor" evidence="8">
    <location>
        <position position="42"/>
    </location>
</feature>
<dbReference type="InterPro" id="IPR042109">
    <property type="entry name" value="Adenylosuccinate_synth_dom1"/>
</dbReference>
<keyword evidence="7 8" id="KW-0342">GTP-binding</keyword>
<keyword evidence="4 8" id="KW-0547">Nucleotide-binding</keyword>
<dbReference type="PROSITE" id="PS01266">
    <property type="entry name" value="ADENYLOSUCCIN_SYN_1"/>
    <property type="match status" value="1"/>
</dbReference>
<feature type="binding site" description="in other chain" evidence="8">
    <location>
        <position position="225"/>
    </location>
    <ligand>
        <name>IMP</name>
        <dbReference type="ChEBI" id="CHEBI:58053"/>
        <note>ligand shared between dimeric partners</note>
    </ligand>
</feature>
<proteinExistence type="inferred from homology"/>
<evidence type="ECO:0000313" key="12">
    <source>
        <dbReference type="Proteomes" id="UP001169862"/>
    </source>
</evidence>
<evidence type="ECO:0000256" key="5">
    <source>
        <dbReference type="ARBA" id="ARBA00022755"/>
    </source>
</evidence>
<evidence type="ECO:0000256" key="1">
    <source>
        <dbReference type="ARBA" id="ARBA00011738"/>
    </source>
</evidence>
<feature type="binding site" description="in other chain" evidence="8">
    <location>
        <begin position="39"/>
        <end position="42"/>
    </location>
    <ligand>
        <name>IMP</name>
        <dbReference type="ChEBI" id="CHEBI:58053"/>
        <note>ligand shared between dimeric partners</note>
    </ligand>
</feature>
<comment type="catalytic activity">
    <reaction evidence="8 10">
        <text>IMP + L-aspartate + GTP = N(6)-(1,2-dicarboxyethyl)-AMP + GDP + phosphate + 2 H(+)</text>
        <dbReference type="Rhea" id="RHEA:15753"/>
        <dbReference type="ChEBI" id="CHEBI:15378"/>
        <dbReference type="ChEBI" id="CHEBI:29991"/>
        <dbReference type="ChEBI" id="CHEBI:37565"/>
        <dbReference type="ChEBI" id="CHEBI:43474"/>
        <dbReference type="ChEBI" id="CHEBI:57567"/>
        <dbReference type="ChEBI" id="CHEBI:58053"/>
        <dbReference type="ChEBI" id="CHEBI:58189"/>
        <dbReference type="EC" id="6.3.4.4"/>
    </reaction>
</comment>
<dbReference type="GO" id="GO:0046040">
    <property type="term" value="P:IMP metabolic process"/>
    <property type="evidence" value="ECO:0007669"/>
    <property type="project" value="TreeGrafter"/>
</dbReference>
<feature type="binding site" evidence="8">
    <location>
        <position position="41"/>
    </location>
    <ligand>
        <name>Mg(2+)</name>
        <dbReference type="ChEBI" id="CHEBI:18420"/>
    </ligand>
</feature>
<keyword evidence="5 8" id="KW-0658">Purine biosynthesis</keyword>
<evidence type="ECO:0000256" key="10">
    <source>
        <dbReference type="RuleBase" id="RU000520"/>
    </source>
</evidence>
<dbReference type="HAMAP" id="MF_00011">
    <property type="entry name" value="Adenylosucc_synth"/>
    <property type="match status" value="1"/>
</dbReference>
<feature type="binding site" evidence="8">
    <location>
        <begin position="300"/>
        <end position="306"/>
    </location>
    <ligand>
        <name>substrate</name>
    </ligand>
</feature>
<dbReference type="AlphaFoldDB" id="A0AAW7XJR8"/>
<dbReference type="InterPro" id="IPR042111">
    <property type="entry name" value="Adenylosuccinate_synth_dom3"/>
</dbReference>
<feature type="binding site" evidence="8">
    <location>
        <begin position="414"/>
        <end position="416"/>
    </location>
    <ligand>
        <name>GTP</name>
        <dbReference type="ChEBI" id="CHEBI:37565"/>
    </ligand>
</feature>
<keyword evidence="6 8" id="KW-0460">Magnesium</keyword>
<dbReference type="Gene3D" id="3.40.440.10">
    <property type="entry name" value="Adenylosuccinate Synthetase, subunit A, domain 1"/>
    <property type="match status" value="1"/>
</dbReference>
<comment type="subcellular location">
    <subcellularLocation>
        <location evidence="8">Cytoplasm</location>
    </subcellularLocation>
</comment>
<keyword evidence="2 8" id="KW-0436">Ligase</keyword>
<dbReference type="GO" id="GO:0005737">
    <property type="term" value="C:cytoplasm"/>
    <property type="evidence" value="ECO:0007669"/>
    <property type="project" value="UniProtKB-SubCell"/>
</dbReference>
<comment type="function">
    <text evidence="8">Plays an important role in the de novo pathway of purine nucleotide biosynthesis. Catalyzes the first committed step in the biosynthesis of AMP from IMP.</text>
</comment>
<reference evidence="11" key="1">
    <citation type="submission" date="2023-07" db="EMBL/GenBank/DDBJ databases">
        <title>Genome content predicts the carbon catabolic preferences of heterotrophic bacteria.</title>
        <authorList>
            <person name="Gralka M."/>
        </authorList>
    </citation>
    <scope>NUCLEOTIDE SEQUENCE</scope>
    <source>
        <strain evidence="11">I2M16</strain>
    </source>
</reference>
<dbReference type="NCBIfam" id="NF002223">
    <property type="entry name" value="PRK01117.1"/>
    <property type="match status" value="1"/>
</dbReference>
<evidence type="ECO:0000313" key="11">
    <source>
        <dbReference type="EMBL" id="MDO6454310.1"/>
    </source>
</evidence>
<sequence length="431" mass="46705">MGKNVVVLGTQWGDEGKGKIVDLLTEQVSAVVRFQGGHNAGHTLVIDGKKTVLHLIPSGVLRENVLCLIGNGVVLSPEALIKEMRGLEEAGVPVRERLKLSGACPLILPYHVALDQARELARGNAKIGTTGRGIGPAYEDKVARRGLRLADLMDAKRFEEKLREVVAYHNFTLKNYYKVEEVDVEQVLAEALEMGEQLRPLVADVTAILHKMRKNGESIMFEGAQGSLLDIDHGTYPFVTSSNTTAGGTSTGSGFGPLYLDYILGITKAYTTRVGGGPFPTELDCEIGDRLAERGHEFGSTTGRARRCGWFDAVALKHAVQINSVSGICLTKLDVLDGLETINICTGYLDAQGNPVETLTGSEDYEAVQPVYEEIPGWSGSTVGAKSIDDLPKEALTYIKRLEELTETPIDIVSTGPDRNETIVLRDPFTV</sequence>
<dbReference type="Gene3D" id="1.10.300.10">
    <property type="entry name" value="Adenylosuccinate Synthetase, subunit A, domain 2"/>
    <property type="match status" value="1"/>
</dbReference>
<keyword evidence="3 8" id="KW-0479">Metal-binding</keyword>
<organism evidence="11 12">
    <name type="scientific">Neptunomonas phycophila</name>
    <dbReference type="NCBI Taxonomy" id="1572645"/>
    <lineage>
        <taxon>Bacteria</taxon>
        <taxon>Pseudomonadati</taxon>
        <taxon>Pseudomonadota</taxon>
        <taxon>Gammaproteobacteria</taxon>
        <taxon>Oceanospirillales</taxon>
        <taxon>Oceanospirillaceae</taxon>
        <taxon>Neptunomonas</taxon>
    </lineage>
</organism>
<feature type="binding site" description="in other chain" evidence="8">
    <location>
        <begin position="14"/>
        <end position="17"/>
    </location>
    <ligand>
        <name>IMP</name>
        <dbReference type="ChEBI" id="CHEBI:58053"/>
        <note>ligand shared between dimeric partners</note>
    </ligand>
</feature>
<comment type="caution">
    <text evidence="11">The sequence shown here is derived from an EMBL/GenBank/DDBJ whole genome shotgun (WGS) entry which is preliminary data.</text>
</comment>
<feature type="binding site" description="in other chain" evidence="8">
    <location>
        <position position="240"/>
    </location>
    <ligand>
        <name>IMP</name>
        <dbReference type="ChEBI" id="CHEBI:58053"/>
        <note>ligand shared between dimeric partners</note>
    </ligand>
</feature>
<dbReference type="PROSITE" id="PS00513">
    <property type="entry name" value="ADENYLOSUCCIN_SYN_2"/>
    <property type="match status" value="1"/>
</dbReference>
<dbReference type="EC" id="6.3.4.4" evidence="8 10"/>
<dbReference type="PANTHER" id="PTHR11846:SF0">
    <property type="entry name" value="ADENYLOSUCCINATE SYNTHETASE"/>
    <property type="match status" value="1"/>
</dbReference>
<dbReference type="GO" id="GO:0000287">
    <property type="term" value="F:magnesium ion binding"/>
    <property type="evidence" value="ECO:0007669"/>
    <property type="project" value="UniProtKB-UniRule"/>
</dbReference>